<dbReference type="SUPFAM" id="SSF53448">
    <property type="entry name" value="Nucleotide-diphospho-sugar transferases"/>
    <property type="match status" value="1"/>
</dbReference>
<organism evidence="2 3">
    <name type="scientific">Candidatus Roizmanbacteria bacterium RIFOXYA1_FULL_41_12</name>
    <dbReference type="NCBI Taxonomy" id="1802082"/>
    <lineage>
        <taxon>Bacteria</taxon>
        <taxon>Candidatus Roizmaniibacteriota</taxon>
    </lineage>
</organism>
<name>A0A1F7KEX2_9BACT</name>
<feature type="domain" description="Nucleotidyl transferase" evidence="1">
    <location>
        <begin position="48"/>
        <end position="270"/>
    </location>
</feature>
<dbReference type="InterPro" id="IPR029044">
    <property type="entry name" value="Nucleotide-diphossugar_trans"/>
</dbReference>
<comment type="caution">
    <text evidence="2">The sequence shown here is derived from an EMBL/GenBank/DDBJ whole genome shotgun (WGS) entry which is preliminary data.</text>
</comment>
<accession>A0A1F7KEX2</accession>
<dbReference type="PANTHER" id="PTHR22572">
    <property type="entry name" value="SUGAR-1-PHOSPHATE GUANYL TRANSFERASE"/>
    <property type="match status" value="1"/>
</dbReference>
<dbReference type="EMBL" id="MGBG01000007">
    <property type="protein sequence ID" value="OGK66410.1"/>
    <property type="molecule type" value="Genomic_DNA"/>
</dbReference>
<evidence type="ECO:0000313" key="3">
    <source>
        <dbReference type="Proteomes" id="UP000178450"/>
    </source>
</evidence>
<sequence>MRNRLTITLKSSILDKLDSIIDGVKIRNRSHAIEYLLNKAFYSDQITAVILAGGEGERMRPLTYELPKSMLPVKKRPLMAYLVSLLKNANIKELLVCTNKQAEAIREYFGNGSRFGVNVTYVFEKQNLGTGGALLKARHQIKSSPFLVLHSDLYTEIDLRELISFHQQAGAMVTIGLKPVGQTRQFGQIALKGSTVTHFFQNPQSGKSNLINSGIYVCNQEVFNYFPPKKEPFDFDDVLVALVKQKQVNGYVFDSLWYDVGTPADYEKVIKIARGS</sequence>
<reference evidence="2 3" key="1">
    <citation type="journal article" date="2016" name="Nat. Commun.">
        <title>Thousands of microbial genomes shed light on interconnected biogeochemical processes in an aquifer system.</title>
        <authorList>
            <person name="Anantharaman K."/>
            <person name="Brown C.T."/>
            <person name="Hug L.A."/>
            <person name="Sharon I."/>
            <person name="Castelle C.J."/>
            <person name="Probst A.J."/>
            <person name="Thomas B.C."/>
            <person name="Singh A."/>
            <person name="Wilkins M.J."/>
            <person name="Karaoz U."/>
            <person name="Brodie E.L."/>
            <person name="Williams K.H."/>
            <person name="Hubbard S.S."/>
            <person name="Banfield J.F."/>
        </authorList>
    </citation>
    <scope>NUCLEOTIDE SEQUENCE [LARGE SCALE GENOMIC DNA]</scope>
</reference>
<dbReference type="Gene3D" id="3.90.550.10">
    <property type="entry name" value="Spore Coat Polysaccharide Biosynthesis Protein SpsA, Chain A"/>
    <property type="match status" value="1"/>
</dbReference>
<dbReference type="InterPro" id="IPR050486">
    <property type="entry name" value="Mannose-1P_guanyltransferase"/>
</dbReference>
<proteinExistence type="predicted"/>
<dbReference type="Proteomes" id="UP000178450">
    <property type="component" value="Unassembled WGS sequence"/>
</dbReference>
<dbReference type="AlphaFoldDB" id="A0A1F7KEX2"/>
<dbReference type="CDD" id="cd04181">
    <property type="entry name" value="NTP_transferase"/>
    <property type="match status" value="1"/>
</dbReference>
<dbReference type="InterPro" id="IPR005835">
    <property type="entry name" value="NTP_transferase_dom"/>
</dbReference>
<gene>
    <name evidence="2" type="ORF">A2209_01505</name>
</gene>
<dbReference type="Pfam" id="PF00483">
    <property type="entry name" value="NTP_transferase"/>
    <property type="match status" value="1"/>
</dbReference>
<protein>
    <recommendedName>
        <fullName evidence="1">Nucleotidyl transferase domain-containing protein</fullName>
    </recommendedName>
</protein>
<evidence type="ECO:0000313" key="2">
    <source>
        <dbReference type="EMBL" id="OGK66410.1"/>
    </source>
</evidence>
<evidence type="ECO:0000259" key="1">
    <source>
        <dbReference type="Pfam" id="PF00483"/>
    </source>
</evidence>